<reference evidence="2" key="1">
    <citation type="submission" date="2019-03" db="EMBL/GenBank/DDBJ databases">
        <title>Single cell metagenomics reveals metabolic interactions within the superorganism composed of flagellate Streblomastix strix and complex community of Bacteroidetes bacteria on its surface.</title>
        <authorList>
            <person name="Treitli S.C."/>
            <person name="Kolisko M."/>
            <person name="Husnik F."/>
            <person name="Keeling P."/>
            <person name="Hampl V."/>
        </authorList>
    </citation>
    <scope>NUCLEOTIDE SEQUENCE</scope>
    <source>
        <strain evidence="2">STM</strain>
    </source>
</reference>
<organism evidence="2">
    <name type="scientific">termite gut metagenome</name>
    <dbReference type="NCBI Taxonomy" id="433724"/>
    <lineage>
        <taxon>unclassified sequences</taxon>
        <taxon>metagenomes</taxon>
        <taxon>organismal metagenomes</taxon>
    </lineage>
</organism>
<feature type="coiled-coil region" evidence="1">
    <location>
        <begin position="48"/>
        <end position="79"/>
    </location>
</feature>
<gene>
    <name evidence="2" type="ORF">EZS27_032369</name>
</gene>
<evidence type="ECO:0000256" key="1">
    <source>
        <dbReference type="SAM" id="Coils"/>
    </source>
</evidence>
<name>A0A5J4Q9A4_9ZZZZ</name>
<dbReference type="AlphaFoldDB" id="A0A5J4Q9A4"/>
<proteinExistence type="predicted"/>
<evidence type="ECO:0000313" key="2">
    <source>
        <dbReference type="EMBL" id="KAA6317484.1"/>
    </source>
</evidence>
<dbReference type="EMBL" id="SNRY01004508">
    <property type="protein sequence ID" value="KAA6317484.1"/>
    <property type="molecule type" value="Genomic_DNA"/>
</dbReference>
<protein>
    <submittedName>
        <fullName evidence="2">Uncharacterized protein</fullName>
    </submittedName>
</protein>
<accession>A0A5J4Q9A4</accession>
<keyword evidence="1" id="KW-0175">Coiled coil</keyword>
<comment type="caution">
    <text evidence="2">The sequence shown here is derived from an EMBL/GenBank/DDBJ whole genome shotgun (WGS) entry which is preliminary data.</text>
</comment>
<sequence length="126" mass="14822">MCDIVHKEYGICYKLIDLTDYLLYRIEIIRPLSQKFGIGYYYDENNPAFKSEEELKEIIQKAQDKKAEEERKAEQERIRMEGVKVIGRKRLTEITPNDAMAMIVGRLKQNDSDSQTDYYASSIQLM</sequence>